<dbReference type="STRING" id="84724.SAMN04488564_106483"/>
<keyword evidence="4" id="KW-0540">Nuclease</keyword>
<dbReference type="GO" id="GO:0004519">
    <property type="term" value="F:endonuclease activity"/>
    <property type="evidence" value="ECO:0007669"/>
    <property type="project" value="UniProtKB-KW"/>
</dbReference>
<reference evidence="5" key="1">
    <citation type="submission" date="2016-10" db="EMBL/GenBank/DDBJ databases">
        <authorList>
            <person name="Varghese N."/>
            <person name="Submissions S."/>
        </authorList>
    </citation>
    <scope>NUCLEOTIDE SEQUENCE [LARGE SCALE GENOMIC DNA]</scope>
    <source>
        <strain evidence="5">DSM 44232</strain>
    </source>
</reference>
<gene>
    <name evidence="4" type="ORF">SAMN04488564_106483</name>
</gene>
<proteinExistence type="predicted"/>
<feature type="domain" description="HNH nuclease" evidence="2">
    <location>
        <begin position="359"/>
        <end position="408"/>
    </location>
</feature>
<evidence type="ECO:0000313" key="5">
    <source>
        <dbReference type="Proteomes" id="UP000198583"/>
    </source>
</evidence>
<dbReference type="EMBL" id="FOYL01000006">
    <property type="protein sequence ID" value="SFR23121.1"/>
    <property type="molecule type" value="Genomic_DNA"/>
</dbReference>
<sequence>MAMAEHDQMGFAEFCERYGFGLSRNYVIADDARRYGTRVIAAAAHGRLSGQAPLKPQEVADDDLVNQTLEGLQFEVKELRPPKWSREELILACSQLFSNNQVAQRVNDPAVQELAAFLRQLPFHAPQDRGLNFRSGNSVQRKLFDLKTRLPDETGKKTRGGALDQVIVNEFVADEAEMHRQAAAIRAEYEPKAWALSAGRQDVLGSSHVYDNETARSQQLREGHVIVVYDAEDALGIARIGRIDPDATRHVAYYGGTWRALDGAITADEVREACSDDEAQNAIRPMDIDKLEAMLARVAVRLPSPAAEARVVAKVKAARRTVADDGKSPTGGRRESKTKARNGQGGFRKKLIQRYGHVCAITGPCPAEVLQAAHLRNFAEHETHNLAEGVLLRADVHLLFDNDLLAVDPTTWRVVLAPSLSDYPAYTQFDGAKFADGPCEKAITDHFNAVTKTWA</sequence>
<protein>
    <submittedName>
        <fullName evidence="4">HNH endonuclease</fullName>
    </submittedName>
</protein>
<evidence type="ECO:0000259" key="2">
    <source>
        <dbReference type="Pfam" id="PF13391"/>
    </source>
</evidence>
<dbReference type="Proteomes" id="UP000198583">
    <property type="component" value="Unassembled WGS sequence"/>
</dbReference>
<evidence type="ECO:0000259" key="3">
    <source>
        <dbReference type="Pfam" id="PF26345"/>
    </source>
</evidence>
<accession>A0A1I6EZQ9</accession>
<dbReference type="Pfam" id="PF13391">
    <property type="entry name" value="HNH_2"/>
    <property type="match status" value="1"/>
</dbReference>
<dbReference type="InterPro" id="IPR003615">
    <property type="entry name" value="HNH_nuc"/>
</dbReference>
<dbReference type="Pfam" id="PF26345">
    <property type="entry name" value="ScoMcrA_N"/>
    <property type="match status" value="1"/>
</dbReference>
<organism evidence="4 5">
    <name type="scientific">Lentzea waywayandensis</name>
    <dbReference type="NCBI Taxonomy" id="84724"/>
    <lineage>
        <taxon>Bacteria</taxon>
        <taxon>Bacillati</taxon>
        <taxon>Actinomycetota</taxon>
        <taxon>Actinomycetes</taxon>
        <taxon>Pseudonocardiales</taxon>
        <taxon>Pseudonocardiaceae</taxon>
        <taxon>Lentzea</taxon>
    </lineage>
</organism>
<feature type="domain" description="ScoMcrA-like N-terminal head" evidence="3">
    <location>
        <begin position="2"/>
        <end position="78"/>
    </location>
</feature>
<keyword evidence="4" id="KW-0378">Hydrolase</keyword>
<dbReference type="InterPro" id="IPR058807">
    <property type="entry name" value="ScoMcrA_N"/>
</dbReference>
<feature type="compositionally biased region" description="Basic and acidic residues" evidence="1">
    <location>
        <begin position="321"/>
        <end position="338"/>
    </location>
</feature>
<keyword evidence="4" id="KW-0255">Endonuclease</keyword>
<feature type="region of interest" description="Disordered" evidence="1">
    <location>
        <begin position="320"/>
        <end position="345"/>
    </location>
</feature>
<dbReference type="AlphaFoldDB" id="A0A1I6EZQ9"/>
<evidence type="ECO:0000313" key="4">
    <source>
        <dbReference type="EMBL" id="SFR23121.1"/>
    </source>
</evidence>
<keyword evidence="5" id="KW-1185">Reference proteome</keyword>
<evidence type="ECO:0000256" key="1">
    <source>
        <dbReference type="SAM" id="MobiDB-lite"/>
    </source>
</evidence>
<name>A0A1I6EZQ9_9PSEU</name>